<proteinExistence type="predicted"/>
<dbReference type="InterPro" id="IPR051531">
    <property type="entry name" value="N-acetyltransferase"/>
</dbReference>
<protein>
    <submittedName>
        <fullName evidence="2">Ribosomal-protein-alanine N-acetyltransferase</fullName>
    </submittedName>
</protein>
<dbReference type="Gene3D" id="3.40.630.30">
    <property type="match status" value="1"/>
</dbReference>
<dbReference type="OrthoDB" id="6293260at2"/>
<evidence type="ECO:0000313" key="2">
    <source>
        <dbReference type="EMBL" id="SEW16039.1"/>
    </source>
</evidence>
<keyword evidence="3" id="KW-1185">Reference proteome</keyword>
<dbReference type="Proteomes" id="UP000199650">
    <property type="component" value="Unassembled WGS sequence"/>
</dbReference>
<dbReference type="InterPro" id="IPR016181">
    <property type="entry name" value="Acyl_CoA_acyltransferase"/>
</dbReference>
<name>A0A1I0PNU0_9RHOB</name>
<dbReference type="GO" id="GO:0016747">
    <property type="term" value="F:acyltransferase activity, transferring groups other than amino-acyl groups"/>
    <property type="evidence" value="ECO:0007669"/>
    <property type="project" value="InterPro"/>
</dbReference>
<dbReference type="STRING" id="1173584.SAMN05444851_1778"/>
<accession>A0A1I0PNU0</accession>
<dbReference type="PANTHER" id="PTHR43792">
    <property type="entry name" value="GNAT FAMILY, PUTATIVE (AFU_ORTHOLOGUE AFUA_3G00765)-RELATED-RELATED"/>
    <property type="match status" value="1"/>
</dbReference>
<dbReference type="EMBL" id="FOJB01000001">
    <property type="protein sequence ID" value="SEW16039.1"/>
    <property type="molecule type" value="Genomic_DNA"/>
</dbReference>
<dbReference type="PROSITE" id="PS51186">
    <property type="entry name" value="GNAT"/>
    <property type="match status" value="1"/>
</dbReference>
<gene>
    <name evidence="2" type="ORF">SAMN05444851_1778</name>
</gene>
<sequence length="171" mass="19019">MMTRLITDRLMLRRTQPADVDAFHALVSHFDVVRMTASWPWPADPAYTKSRCAPCDPAVGLAGPVFRHGQLVGAMGIMSREENGPELGYMFAPAHWGKGYATEMGVQLIAYVWAHYDWDAIRATAFEDNPASVRVLDKLGFTETCPTIGRCRARNGDVPLRSFTLPRPVNP</sequence>
<reference evidence="2 3" key="1">
    <citation type="submission" date="2016-10" db="EMBL/GenBank/DDBJ databases">
        <authorList>
            <person name="de Groot N.N."/>
        </authorList>
    </citation>
    <scope>NUCLEOTIDE SEQUENCE [LARGE SCALE GENOMIC DNA]</scope>
    <source>
        <strain evidence="2 3">DSM 29439</strain>
    </source>
</reference>
<dbReference type="AlphaFoldDB" id="A0A1I0PNU0"/>
<evidence type="ECO:0000259" key="1">
    <source>
        <dbReference type="PROSITE" id="PS51186"/>
    </source>
</evidence>
<organism evidence="2 3">
    <name type="scientific">Aliiroseovarius sediminilitoris</name>
    <dbReference type="NCBI Taxonomy" id="1173584"/>
    <lineage>
        <taxon>Bacteria</taxon>
        <taxon>Pseudomonadati</taxon>
        <taxon>Pseudomonadota</taxon>
        <taxon>Alphaproteobacteria</taxon>
        <taxon>Rhodobacterales</taxon>
        <taxon>Paracoccaceae</taxon>
        <taxon>Aliiroseovarius</taxon>
    </lineage>
</organism>
<dbReference type="Pfam" id="PF13302">
    <property type="entry name" value="Acetyltransf_3"/>
    <property type="match status" value="1"/>
</dbReference>
<evidence type="ECO:0000313" key="3">
    <source>
        <dbReference type="Proteomes" id="UP000199650"/>
    </source>
</evidence>
<keyword evidence="2" id="KW-0808">Transferase</keyword>
<dbReference type="SUPFAM" id="SSF55729">
    <property type="entry name" value="Acyl-CoA N-acyltransferases (Nat)"/>
    <property type="match status" value="1"/>
</dbReference>
<feature type="domain" description="N-acetyltransferase" evidence="1">
    <location>
        <begin position="10"/>
        <end position="170"/>
    </location>
</feature>
<dbReference type="InterPro" id="IPR000182">
    <property type="entry name" value="GNAT_dom"/>
</dbReference>